<keyword evidence="2" id="KW-0808">Transferase</keyword>
<accession>A0A1H9GXD1</accession>
<dbReference type="GO" id="GO:0003964">
    <property type="term" value="F:RNA-directed DNA polymerase activity"/>
    <property type="evidence" value="ECO:0007669"/>
    <property type="project" value="UniProtKB-KW"/>
</dbReference>
<dbReference type="PROSITE" id="PS50878">
    <property type="entry name" value="RT_POL"/>
    <property type="match status" value="1"/>
</dbReference>
<name>A0A1H9GXD1_9RHOB</name>
<protein>
    <submittedName>
        <fullName evidence="2">Reverse transcriptase (RNA-dependent DNA polymerase)</fullName>
    </submittedName>
</protein>
<dbReference type="Proteomes" id="UP000198634">
    <property type="component" value="Unassembled WGS sequence"/>
</dbReference>
<dbReference type="Pfam" id="PF00078">
    <property type="entry name" value="RVT_1"/>
    <property type="match status" value="1"/>
</dbReference>
<dbReference type="STRING" id="657014.SAMN04488092_108104"/>
<dbReference type="AlphaFoldDB" id="A0A1H9GXD1"/>
<dbReference type="Gene3D" id="3.30.70.270">
    <property type="match status" value="1"/>
</dbReference>
<dbReference type="NCBIfam" id="NF041750">
    <property type="entry name" value="Drt5"/>
    <property type="match status" value="1"/>
</dbReference>
<keyword evidence="2" id="KW-0695">RNA-directed DNA polymerase</keyword>
<gene>
    <name evidence="2" type="ORF">SAMN04488092_108104</name>
</gene>
<sequence length="487" mass="56777">MFDFYSADYRRMLFPMSTNRYLIENGQAEIAEFLNRCLDPDQESFSFRSQTRVYAGKPGFHLRRTVKLDPVAEYFIYDLVLRNRTRFRAPYHEHKKHFGYRFQDGEPLNPSGSYRGYKGAIAAYRDQFRYSLSFDVAAYFNSVYHHDLVSWLSRTGASEQDYQAFGQFLREINTGRSVDCLPQGIYPTKMIGNDFLRFVEQFHGLRSNAVVRFMDDFVLFSDSRRDLRHDFITIQRLLGEKGLSLNPNKTSDGVRENVELEDAIEDVRIQLLQRRRVVITDYDGIPDEEVEVEQDLSDEEMGFLRGLLQQDDIEEEDAELVLALMAEHAEEAIERLADIARRFPHLFKNIHSFCREAEDEEAIAAFVLELLRDNDAMIYEFQLFWLTHILEDRLLNTNSAAEIIDRLNNHPNATSISRAKLLEIPDLRYGLVELRDAHLGAGQSDWLSWSSAVGHRGLNRIDRRHRLGYFAKASNYNKLVFDIVSKD</sequence>
<keyword evidence="3" id="KW-1185">Reference proteome</keyword>
<evidence type="ECO:0000313" key="2">
    <source>
        <dbReference type="EMBL" id="SEQ54653.1"/>
    </source>
</evidence>
<evidence type="ECO:0000259" key="1">
    <source>
        <dbReference type="PROSITE" id="PS50878"/>
    </source>
</evidence>
<dbReference type="InterPro" id="IPR043128">
    <property type="entry name" value="Rev_trsase/Diguanyl_cyclase"/>
</dbReference>
<dbReference type="OrthoDB" id="8068221at2"/>
<evidence type="ECO:0000313" key="3">
    <source>
        <dbReference type="Proteomes" id="UP000198634"/>
    </source>
</evidence>
<dbReference type="InterPro" id="IPR000477">
    <property type="entry name" value="RT_dom"/>
</dbReference>
<feature type="domain" description="Reverse transcriptase" evidence="1">
    <location>
        <begin position="1"/>
        <end position="271"/>
    </location>
</feature>
<proteinExistence type="predicted"/>
<organism evidence="2 3">
    <name type="scientific">Thalassovita taeanensis</name>
    <dbReference type="NCBI Taxonomy" id="657014"/>
    <lineage>
        <taxon>Bacteria</taxon>
        <taxon>Pseudomonadati</taxon>
        <taxon>Pseudomonadota</taxon>
        <taxon>Alphaproteobacteria</taxon>
        <taxon>Rhodobacterales</taxon>
        <taxon>Roseobacteraceae</taxon>
        <taxon>Thalassovita</taxon>
    </lineage>
</organism>
<dbReference type="SUPFAM" id="SSF56672">
    <property type="entry name" value="DNA/RNA polymerases"/>
    <property type="match status" value="1"/>
</dbReference>
<dbReference type="EMBL" id="FOEP01000008">
    <property type="protein sequence ID" value="SEQ54653.1"/>
    <property type="molecule type" value="Genomic_DNA"/>
</dbReference>
<dbReference type="InterPro" id="IPR043502">
    <property type="entry name" value="DNA/RNA_pol_sf"/>
</dbReference>
<keyword evidence="2" id="KW-0548">Nucleotidyltransferase</keyword>
<dbReference type="RefSeq" id="WP_090270145.1">
    <property type="nucleotide sequence ID" value="NZ_FOEP01000008.1"/>
</dbReference>
<dbReference type="CDD" id="cd01646">
    <property type="entry name" value="RT_Bac_retron_I"/>
    <property type="match status" value="1"/>
</dbReference>
<reference evidence="2 3" key="1">
    <citation type="submission" date="2016-10" db="EMBL/GenBank/DDBJ databases">
        <authorList>
            <person name="de Groot N.N."/>
        </authorList>
    </citation>
    <scope>NUCLEOTIDE SEQUENCE [LARGE SCALE GENOMIC DNA]</scope>
    <source>
        <strain evidence="2 3">DSM 22007</strain>
    </source>
</reference>